<protein>
    <submittedName>
        <fullName evidence="1">Uncharacterized protein</fullName>
    </submittedName>
</protein>
<gene>
    <name evidence="1" type="ORF">HA46_17125</name>
</gene>
<sequence>MLTTSCSVTGPARTQVVDTGCIWVNPIILTPEDVMLLSSPTKRAILTHNKAWKANCGDKPAKAVANGKD</sequence>
<evidence type="ECO:0000313" key="1">
    <source>
        <dbReference type="EMBL" id="ORM96249.1"/>
    </source>
</evidence>
<reference evidence="1 2" key="1">
    <citation type="journal article" date="2017" name="Antonie Van Leeuwenhoek">
        <title>Phylogenomic resolution of the bacterial genus Pantoea and its relationship with Erwinia and Tatumella.</title>
        <authorList>
            <person name="Palmer M."/>
            <person name="Steenkamp E.T."/>
            <person name="Coetzee M.P."/>
            <person name="Chan W.Y."/>
            <person name="van Zyl E."/>
            <person name="De Maayer P."/>
            <person name="Coutinho T.A."/>
            <person name="Blom J."/>
            <person name="Smits T.H."/>
            <person name="Duffy B."/>
            <person name="Venter S.N."/>
        </authorList>
    </citation>
    <scope>NUCLEOTIDE SEQUENCE [LARGE SCALE GENOMIC DNA]</scope>
    <source>
        <strain evidence="1 2">LMG 5345</strain>
    </source>
</reference>
<accession>A0ABX3UN88</accession>
<keyword evidence="2" id="KW-1185">Reference proteome</keyword>
<comment type="caution">
    <text evidence="1">The sequence shown here is derived from an EMBL/GenBank/DDBJ whole genome shotgun (WGS) entry which is preliminary data.</text>
</comment>
<evidence type="ECO:0000313" key="2">
    <source>
        <dbReference type="Proteomes" id="UP000193785"/>
    </source>
</evidence>
<dbReference type="EMBL" id="MLJJ01000040">
    <property type="protein sequence ID" value="ORM96249.1"/>
    <property type="molecule type" value="Genomic_DNA"/>
</dbReference>
<organism evidence="1 2">
    <name type="scientific">Pantoea septica</name>
    <dbReference type="NCBI Taxonomy" id="472695"/>
    <lineage>
        <taxon>Bacteria</taxon>
        <taxon>Pseudomonadati</taxon>
        <taxon>Pseudomonadota</taxon>
        <taxon>Gammaproteobacteria</taxon>
        <taxon>Enterobacterales</taxon>
        <taxon>Erwiniaceae</taxon>
        <taxon>Pantoea</taxon>
    </lineage>
</organism>
<dbReference type="Proteomes" id="UP000193785">
    <property type="component" value="Unassembled WGS sequence"/>
</dbReference>
<proteinExistence type="predicted"/>
<name>A0ABX3UN88_9GAMM</name>